<evidence type="ECO:0000256" key="8">
    <source>
        <dbReference type="ARBA" id="ARBA00023306"/>
    </source>
</evidence>
<dbReference type="Proteomes" id="UP000003973">
    <property type="component" value="Unassembled WGS sequence"/>
</dbReference>
<sequence>MGMLIAPVSNRTAFFHPLLSGFLFSSEFSPTTIRTYRTALASFFDWMALCGTDFPAREHIVSWKEYLKQTRSLATAQTYLAAVRLFFKWTGRYGKYPDIASSVKGVKVGRSPKRDFLAPHQVLSVLDETKSGNSHLRDYSMILLMVTCGLRVSEVAQANVEDLNHVGGEPVLYIHGKGRDGKTDFVNVPKKVASAIRRYLLSRGSPAGPSPLFASVSRNNGGGRMTSHSVSRIVKTMLKSAGFDSRRLTAHSLRHTAVTVSLQAGATLQQVQQFARHSLIMTTQIYAHNLEQCRNPCSSKIARLLTRAGNSKRKDRDVPEKGSPETGTPD</sequence>
<evidence type="ECO:0000313" key="13">
    <source>
        <dbReference type="EMBL" id="EEO27979.2"/>
    </source>
</evidence>
<evidence type="ECO:0000256" key="4">
    <source>
        <dbReference type="ARBA" id="ARBA00022829"/>
    </source>
</evidence>
<evidence type="ECO:0000256" key="6">
    <source>
        <dbReference type="ARBA" id="ARBA00023125"/>
    </source>
</evidence>
<dbReference type="InterPro" id="IPR013762">
    <property type="entry name" value="Integrase-like_cat_sf"/>
</dbReference>
<dbReference type="PROSITE" id="PS51898">
    <property type="entry name" value="TYR_RECOMBINASE"/>
    <property type="match status" value="1"/>
</dbReference>
<reference evidence="13" key="1">
    <citation type="submission" date="2011-10" db="EMBL/GenBank/DDBJ databases">
        <title>The Genome Sequence of Oxalobacter formigenes HOxBLS.</title>
        <authorList>
            <consortium name="The Broad Institute Genome Sequencing Platform"/>
            <person name="Earl A."/>
            <person name="Ward D."/>
            <person name="Feldgarden M."/>
            <person name="Gevers D."/>
            <person name="Allison M.J."/>
            <person name="Humphrey S."/>
            <person name="Young S.K."/>
            <person name="Zeng Q."/>
            <person name="Gargeya S."/>
            <person name="Fitzgerald M."/>
            <person name="Haas B."/>
            <person name="Abouelleil A."/>
            <person name="Alvarado L."/>
            <person name="Arachchi H.M."/>
            <person name="Berlin A."/>
            <person name="Brown A."/>
            <person name="Chapman S.B."/>
            <person name="Chen Z."/>
            <person name="Dunbar C."/>
            <person name="Freedman E."/>
            <person name="Gearin G."/>
            <person name="Goldberg J."/>
            <person name="Griggs A."/>
            <person name="Gujja S."/>
            <person name="Heiman D."/>
            <person name="Howarth C."/>
            <person name="Larson L."/>
            <person name="Lui A."/>
            <person name="MacDonald P.J.P."/>
            <person name="Montmayeur A."/>
            <person name="Murphy C."/>
            <person name="Neiman D."/>
            <person name="Pearson M."/>
            <person name="Priest M."/>
            <person name="Roberts A."/>
            <person name="Saif S."/>
            <person name="Shea T."/>
            <person name="Shenoy N."/>
            <person name="Sisk P."/>
            <person name="Stolte C."/>
            <person name="Sykes S."/>
            <person name="Wortman J."/>
            <person name="Nusbaum C."/>
            <person name="Birren B."/>
        </authorList>
    </citation>
    <scope>NUCLEOTIDE SEQUENCE [LARGE SCALE GENOMIC DNA]</scope>
    <source>
        <strain evidence="13">HOxBLS</strain>
    </source>
</reference>
<name>C3X443_9BURK</name>
<comment type="subcellular location">
    <subcellularLocation>
        <location evidence="1">Cytoplasm</location>
    </subcellularLocation>
</comment>
<feature type="compositionally biased region" description="Basic and acidic residues" evidence="10">
    <location>
        <begin position="312"/>
        <end position="323"/>
    </location>
</feature>
<dbReference type="GO" id="GO:0003677">
    <property type="term" value="F:DNA binding"/>
    <property type="evidence" value="ECO:0007669"/>
    <property type="project" value="UniProtKB-UniRule"/>
</dbReference>
<evidence type="ECO:0000256" key="10">
    <source>
        <dbReference type="SAM" id="MobiDB-lite"/>
    </source>
</evidence>
<dbReference type="PANTHER" id="PTHR30349:SF77">
    <property type="entry name" value="TYROSINE RECOMBINASE XERC"/>
    <property type="match status" value="1"/>
</dbReference>
<evidence type="ECO:0000256" key="5">
    <source>
        <dbReference type="ARBA" id="ARBA00022908"/>
    </source>
</evidence>
<keyword evidence="6 9" id="KW-0238">DNA-binding</keyword>
<dbReference type="AlphaFoldDB" id="C3X443"/>
<proteinExistence type="predicted"/>
<dbReference type="GO" id="GO:0015074">
    <property type="term" value="P:DNA integration"/>
    <property type="evidence" value="ECO:0007669"/>
    <property type="project" value="UniProtKB-KW"/>
</dbReference>
<dbReference type="InterPro" id="IPR002104">
    <property type="entry name" value="Integrase_catalytic"/>
</dbReference>
<dbReference type="InterPro" id="IPR050090">
    <property type="entry name" value="Tyrosine_recombinase_XerCD"/>
</dbReference>
<dbReference type="Pfam" id="PF00589">
    <property type="entry name" value="Phage_integrase"/>
    <property type="match status" value="1"/>
</dbReference>
<dbReference type="GO" id="GO:0005737">
    <property type="term" value="C:cytoplasm"/>
    <property type="evidence" value="ECO:0007669"/>
    <property type="project" value="UniProtKB-SubCell"/>
</dbReference>
<comment type="caution">
    <text evidence="13">The sequence shown here is derived from an EMBL/GenBank/DDBJ whole genome shotgun (WGS) entry which is preliminary data.</text>
</comment>
<evidence type="ECO:0000313" key="14">
    <source>
        <dbReference type="Proteomes" id="UP000003973"/>
    </source>
</evidence>
<gene>
    <name evidence="13" type="ORF">OFAG_01132</name>
</gene>
<keyword evidence="5" id="KW-0229">DNA integration</keyword>
<feature type="region of interest" description="Disordered" evidence="10">
    <location>
        <begin position="307"/>
        <end position="330"/>
    </location>
</feature>
<keyword evidence="14" id="KW-1185">Reference proteome</keyword>
<dbReference type="Pfam" id="PF02899">
    <property type="entry name" value="Phage_int_SAM_1"/>
    <property type="match status" value="1"/>
</dbReference>
<protein>
    <recommendedName>
        <fullName evidence="15">Integrase</fullName>
    </recommendedName>
</protein>
<evidence type="ECO:0000256" key="2">
    <source>
        <dbReference type="ARBA" id="ARBA00022490"/>
    </source>
</evidence>
<keyword evidence="2" id="KW-0963">Cytoplasm</keyword>
<dbReference type="EMBL" id="ACDP02000010">
    <property type="protein sequence ID" value="EEO27979.2"/>
    <property type="molecule type" value="Genomic_DNA"/>
</dbReference>
<keyword evidence="8" id="KW-0131">Cell cycle</keyword>
<dbReference type="InterPro" id="IPR004107">
    <property type="entry name" value="Integrase_SAM-like_N"/>
</dbReference>
<dbReference type="InterPro" id="IPR010998">
    <property type="entry name" value="Integrase_recombinase_N"/>
</dbReference>
<organism evidence="13 14">
    <name type="scientific">Oxalobacter paraformigenes</name>
    <dbReference type="NCBI Taxonomy" id="556268"/>
    <lineage>
        <taxon>Bacteria</taxon>
        <taxon>Pseudomonadati</taxon>
        <taxon>Pseudomonadota</taxon>
        <taxon>Betaproteobacteria</taxon>
        <taxon>Burkholderiales</taxon>
        <taxon>Oxalobacteraceae</taxon>
        <taxon>Oxalobacter</taxon>
    </lineage>
</organism>
<evidence type="ECO:0000256" key="3">
    <source>
        <dbReference type="ARBA" id="ARBA00022618"/>
    </source>
</evidence>
<keyword evidence="3" id="KW-0132">Cell division</keyword>
<dbReference type="InterPro" id="IPR011010">
    <property type="entry name" value="DNA_brk_join_enz"/>
</dbReference>
<feature type="domain" description="Core-binding (CB)" evidence="12">
    <location>
        <begin position="13"/>
        <end position="91"/>
    </location>
</feature>
<dbReference type="GO" id="GO:0006310">
    <property type="term" value="P:DNA recombination"/>
    <property type="evidence" value="ECO:0007669"/>
    <property type="project" value="UniProtKB-KW"/>
</dbReference>
<dbReference type="eggNOG" id="COG4974">
    <property type="taxonomic scope" value="Bacteria"/>
</dbReference>
<dbReference type="HOGENOM" id="CLU_027562_9_6_4"/>
<accession>C3X443</accession>
<evidence type="ECO:0000259" key="12">
    <source>
        <dbReference type="PROSITE" id="PS51900"/>
    </source>
</evidence>
<evidence type="ECO:0000256" key="1">
    <source>
        <dbReference type="ARBA" id="ARBA00004496"/>
    </source>
</evidence>
<evidence type="ECO:0000256" key="9">
    <source>
        <dbReference type="PROSITE-ProRule" id="PRU01248"/>
    </source>
</evidence>
<dbReference type="Gene3D" id="1.10.443.10">
    <property type="entry name" value="Intergrase catalytic core"/>
    <property type="match status" value="1"/>
</dbReference>
<dbReference type="Gene3D" id="1.10.150.130">
    <property type="match status" value="1"/>
</dbReference>
<dbReference type="PANTHER" id="PTHR30349">
    <property type="entry name" value="PHAGE INTEGRASE-RELATED"/>
    <property type="match status" value="1"/>
</dbReference>
<dbReference type="GO" id="GO:0051301">
    <property type="term" value="P:cell division"/>
    <property type="evidence" value="ECO:0007669"/>
    <property type="project" value="UniProtKB-KW"/>
</dbReference>
<dbReference type="InterPro" id="IPR044068">
    <property type="entry name" value="CB"/>
</dbReference>
<keyword evidence="7" id="KW-0233">DNA recombination</keyword>
<evidence type="ECO:0008006" key="15">
    <source>
        <dbReference type="Google" id="ProtNLM"/>
    </source>
</evidence>
<evidence type="ECO:0000259" key="11">
    <source>
        <dbReference type="PROSITE" id="PS51898"/>
    </source>
</evidence>
<evidence type="ECO:0000256" key="7">
    <source>
        <dbReference type="ARBA" id="ARBA00023172"/>
    </source>
</evidence>
<feature type="domain" description="Tyr recombinase" evidence="11">
    <location>
        <begin position="112"/>
        <end position="303"/>
    </location>
</feature>
<dbReference type="GO" id="GO:0007059">
    <property type="term" value="P:chromosome segregation"/>
    <property type="evidence" value="ECO:0007669"/>
    <property type="project" value="UniProtKB-KW"/>
</dbReference>
<keyword evidence="4" id="KW-0159">Chromosome partition</keyword>
<dbReference type="SUPFAM" id="SSF56349">
    <property type="entry name" value="DNA breaking-rejoining enzymes"/>
    <property type="match status" value="1"/>
</dbReference>
<dbReference type="PROSITE" id="PS51900">
    <property type="entry name" value="CB"/>
    <property type="match status" value="1"/>
</dbReference>